<accession>A0A1L8STG5</accession>
<name>A0A1L8STG5_9ENTE</name>
<dbReference type="EMBL" id="JXKM01000006">
    <property type="protein sequence ID" value="OJG35409.1"/>
    <property type="molecule type" value="Genomic_DNA"/>
</dbReference>
<dbReference type="Proteomes" id="UP000183700">
    <property type="component" value="Unassembled WGS sequence"/>
</dbReference>
<dbReference type="AlphaFoldDB" id="A0A1L8STG5"/>
<sequence length="51" mass="5779">MKKVLIGRCGCFSDENELEYYVENSAIFPINTHLKLAEYQQKGDSLQAALV</sequence>
<protein>
    <submittedName>
        <fullName evidence="1">Uncharacterized protein</fullName>
    </submittedName>
</protein>
<keyword evidence="2" id="KW-1185">Reference proteome</keyword>
<reference evidence="1 2" key="1">
    <citation type="submission" date="2014-12" db="EMBL/GenBank/DDBJ databases">
        <title>Draft genome sequences of 29 type strains of Enterococci.</title>
        <authorList>
            <person name="Zhong Z."/>
            <person name="Sun Z."/>
            <person name="Liu W."/>
            <person name="Zhang W."/>
            <person name="Zhang H."/>
        </authorList>
    </citation>
    <scope>NUCLEOTIDE SEQUENCE [LARGE SCALE GENOMIC DNA]</scope>
    <source>
        <strain evidence="1 2">DSM 22802</strain>
    </source>
</reference>
<organism evidence="1 2">
    <name type="scientific">Enterococcus devriesei</name>
    <dbReference type="NCBI Taxonomy" id="319970"/>
    <lineage>
        <taxon>Bacteria</taxon>
        <taxon>Bacillati</taxon>
        <taxon>Bacillota</taxon>
        <taxon>Bacilli</taxon>
        <taxon>Lactobacillales</taxon>
        <taxon>Enterococcaceae</taxon>
        <taxon>Enterococcus</taxon>
    </lineage>
</organism>
<gene>
    <name evidence="1" type="ORF">RV00_GL002594</name>
</gene>
<proteinExistence type="predicted"/>
<dbReference type="RefSeq" id="WP_169818944.1">
    <property type="nucleotide sequence ID" value="NZ_JBHLVS010000013.1"/>
</dbReference>
<evidence type="ECO:0000313" key="2">
    <source>
        <dbReference type="Proteomes" id="UP000183700"/>
    </source>
</evidence>
<comment type="caution">
    <text evidence="1">The sequence shown here is derived from an EMBL/GenBank/DDBJ whole genome shotgun (WGS) entry which is preliminary data.</text>
</comment>
<evidence type="ECO:0000313" key="1">
    <source>
        <dbReference type="EMBL" id="OJG35409.1"/>
    </source>
</evidence>